<gene>
    <name evidence="8" type="ORF">EV356DRAFT_495359</name>
</gene>
<dbReference type="OrthoDB" id="5393606at2759"/>
<dbReference type="PANTHER" id="PTHR33048:SF134">
    <property type="entry name" value="INTEGRAL MEMBRANE PROTEIN"/>
    <property type="match status" value="1"/>
</dbReference>
<evidence type="ECO:0000256" key="4">
    <source>
        <dbReference type="ARBA" id="ARBA00023136"/>
    </source>
</evidence>
<dbReference type="GO" id="GO:0016020">
    <property type="term" value="C:membrane"/>
    <property type="evidence" value="ECO:0007669"/>
    <property type="project" value="UniProtKB-SubCell"/>
</dbReference>
<dbReference type="EMBL" id="ML991915">
    <property type="protein sequence ID" value="KAF2228540.1"/>
    <property type="molecule type" value="Genomic_DNA"/>
</dbReference>
<sequence>MHALSFGCVKYSVILFYRRIFKGKIFDFWTKSLLVIVTLWTFGFFFTVLFECGTRFWAFWNTLDDLLTYCVNDVAFQEGQAISDVIIDVLILLTPIPIVWRLQMSLGKKMAVSGMFLLGFLTVAFGCIRLAKFVQQLAVTLSTWFYWSMIELGMSIVAACLPTLRPLFGDVLASRLSESVRSLLTFPFLSTSKSGGNISTEELSGSANIQPSAGYRQMLDEASDTSTYAAEAYHLKQMNTSRSEET</sequence>
<evidence type="ECO:0000256" key="1">
    <source>
        <dbReference type="ARBA" id="ARBA00004141"/>
    </source>
</evidence>
<keyword evidence="4 6" id="KW-0472">Membrane</keyword>
<evidence type="ECO:0000256" key="3">
    <source>
        <dbReference type="ARBA" id="ARBA00022989"/>
    </source>
</evidence>
<accession>A0A6A6GSR1</accession>
<comment type="similarity">
    <text evidence="5">Belongs to the SAT4 family.</text>
</comment>
<dbReference type="InterPro" id="IPR049326">
    <property type="entry name" value="Rhodopsin_dom_fungi"/>
</dbReference>
<evidence type="ECO:0000256" key="2">
    <source>
        <dbReference type="ARBA" id="ARBA00022692"/>
    </source>
</evidence>
<dbReference type="Pfam" id="PF20684">
    <property type="entry name" value="Fung_rhodopsin"/>
    <property type="match status" value="1"/>
</dbReference>
<dbReference type="PANTHER" id="PTHR33048">
    <property type="entry name" value="PTH11-LIKE INTEGRAL MEMBRANE PROTEIN (AFU_ORTHOLOGUE AFUA_5G11245)"/>
    <property type="match status" value="1"/>
</dbReference>
<evidence type="ECO:0000313" key="8">
    <source>
        <dbReference type="EMBL" id="KAF2228540.1"/>
    </source>
</evidence>
<organism evidence="8 9">
    <name type="scientific">Viridothelium virens</name>
    <name type="common">Speckled blister lichen</name>
    <name type="synonym">Trypethelium virens</name>
    <dbReference type="NCBI Taxonomy" id="1048519"/>
    <lineage>
        <taxon>Eukaryota</taxon>
        <taxon>Fungi</taxon>
        <taxon>Dikarya</taxon>
        <taxon>Ascomycota</taxon>
        <taxon>Pezizomycotina</taxon>
        <taxon>Dothideomycetes</taxon>
        <taxon>Dothideomycetes incertae sedis</taxon>
        <taxon>Trypetheliales</taxon>
        <taxon>Trypetheliaceae</taxon>
        <taxon>Viridothelium</taxon>
    </lineage>
</organism>
<protein>
    <recommendedName>
        <fullName evidence="7">Rhodopsin domain-containing protein</fullName>
    </recommendedName>
</protein>
<dbReference type="InterPro" id="IPR052337">
    <property type="entry name" value="SAT4-like"/>
</dbReference>
<keyword evidence="3 6" id="KW-1133">Transmembrane helix</keyword>
<evidence type="ECO:0000256" key="5">
    <source>
        <dbReference type="ARBA" id="ARBA00038359"/>
    </source>
</evidence>
<evidence type="ECO:0000256" key="6">
    <source>
        <dbReference type="SAM" id="Phobius"/>
    </source>
</evidence>
<comment type="subcellular location">
    <subcellularLocation>
        <location evidence="1">Membrane</location>
        <topology evidence="1">Multi-pass membrane protein</topology>
    </subcellularLocation>
</comment>
<evidence type="ECO:0000259" key="7">
    <source>
        <dbReference type="Pfam" id="PF20684"/>
    </source>
</evidence>
<feature type="domain" description="Rhodopsin" evidence="7">
    <location>
        <begin position="3"/>
        <end position="168"/>
    </location>
</feature>
<name>A0A6A6GSR1_VIRVR</name>
<keyword evidence="9" id="KW-1185">Reference proteome</keyword>
<evidence type="ECO:0000313" key="9">
    <source>
        <dbReference type="Proteomes" id="UP000800092"/>
    </source>
</evidence>
<dbReference type="AlphaFoldDB" id="A0A6A6GSR1"/>
<dbReference type="Proteomes" id="UP000800092">
    <property type="component" value="Unassembled WGS sequence"/>
</dbReference>
<proteinExistence type="inferred from homology"/>
<feature type="transmembrane region" description="Helical" evidence="6">
    <location>
        <begin position="28"/>
        <end position="50"/>
    </location>
</feature>
<reference evidence="8" key="1">
    <citation type="journal article" date="2020" name="Stud. Mycol.">
        <title>101 Dothideomycetes genomes: a test case for predicting lifestyles and emergence of pathogens.</title>
        <authorList>
            <person name="Haridas S."/>
            <person name="Albert R."/>
            <person name="Binder M."/>
            <person name="Bloem J."/>
            <person name="Labutti K."/>
            <person name="Salamov A."/>
            <person name="Andreopoulos B."/>
            <person name="Baker S."/>
            <person name="Barry K."/>
            <person name="Bills G."/>
            <person name="Bluhm B."/>
            <person name="Cannon C."/>
            <person name="Castanera R."/>
            <person name="Culley D."/>
            <person name="Daum C."/>
            <person name="Ezra D."/>
            <person name="Gonzalez J."/>
            <person name="Henrissat B."/>
            <person name="Kuo A."/>
            <person name="Liang C."/>
            <person name="Lipzen A."/>
            <person name="Lutzoni F."/>
            <person name="Magnuson J."/>
            <person name="Mondo S."/>
            <person name="Nolan M."/>
            <person name="Ohm R."/>
            <person name="Pangilinan J."/>
            <person name="Park H.-J."/>
            <person name="Ramirez L."/>
            <person name="Alfaro M."/>
            <person name="Sun H."/>
            <person name="Tritt A."/>
            <person name="Yoshinaga Y."/>
            <person name="Zwiers L.-H."/>
            <person name="Turgeon B."/>
            <person name="Goodwin S."/>
            <person name="Spatafora J."/>
            <person name="Crous P."/>
            <person name="Grigoriev I."/>
        </authorList>
    </citation>
    <scope>NUCLEOTIDE SEQUENCE</scope>
    <source>
        <strain evidence="8">Tuck. ex Michener</strain>
    </source>
</reference>
<feature type="transmembrane region" description="Helical" evidence="6">
    <location>
        <begin position="112"/>
        <end position="132"/>
    </location>
</feature>
<feature type="transmembrane region" description="Helical" evidence="6">
    <location>
        <begin position="144"/>
        <end position="164"/>
    </location>
</feature>
<keyword evidence="2 6" id="KW-0812">Transmembrane</keyword>